<feature type="compositionally biased region" description="Basic and acidic residues" evidence="6">
    <location>
        <begin position="309"/>
        <end position="327"/>
    </location>
</feature>
<sequence>MVSYLTGQSVIVADWILIGCAYILVGVRLWFRLLHLKQALTVSDLFLCVGALAALCVMILFSVEYGMGAMIEGSLPTPAIRKLAYTTVPLYATGIYCTKFSILAFYAKLFPGSLPKLRKACRIVMVYCACCYFVAVFLAVFWCGPNVSRNWAPSKNPSRKACSVYDHRLFKISFAMNISTDLLIFVLPFPLLATLSLSKRQLIGLCVTFGLGAITIAVSIGRCAAFLSSDFLPLYVWSMAEMCTALMVSSLPSLRPLLRKSRRIMHSSSPDHSDEPISRTWASSHSPQKSNKSNKKPQSFGSRGSRASQQERWRRNEKFARPHHGDEMASDVELTEHATNHAGIYSVEEVEVTRTHNVPAPMPPSPIQPRSRGDYEPQGARPQQNKGWV</sequence>
<keyword evidence="10" id="KW-1185">Reference proteome</keyword>
<feature type="region of interest" description="Disordered" evidence="6">
    <location>
        <begin position="265"/>
        <end position="328"/>
    </location>
</feature>
<feature type="transmembrane region" description="Helical" evidence="7">
    <location>
        <begin position="12"/>
        <end position="31"/>
    </location>
</feature>
<dbReference type="GO" id="GO:0016020">
    <property type="term" value="C:membrane"/>
    <property type="evidence" value="ECO:0007669"/>
    <property type="project" value="UniProtKB-SubCell"/>
</dbReference>
<dbReference type="AlphaFoldDB" id="A0A6G1HQQ3"/>
<proteinExistence type="inferred from homology"/>
<dbReference type="PANTHER" id="PTHR33048">
    <property type="entry name" value="PTH11-LIKE INTEGRAL MEMBRANE PROTEIN (AFU_ORTHOLOGUE AFUA_5G11245)"/>
    <property type="match status" value="1"/>
</dbReference>
<evidence type="ECO:0000256" key="3">
    <source>
        <dbReference type="ARBA" id="ARBA00022989"/>
    </source>
</evidence>
<feature type="transmembrane region" description="Helical" evidence="7">
    <location>
        <begin position="119"/>
        <end position="142"/>
    </location>
</feature>
<name>A0A6G1HQQ3_9PEZI</name>
<feature type="domain" description="Rhodopsin" evidence="8">
    <location>
        <begin position="27"/>
        <end position="260"/>
    </location>
</feature>
<feature type="compositionally biased region" description="Low complexity" evidence="6">
    <location>
        <begin position="283"/>
        <end position="299"/>
    </location>
</feature>
<comment type="similarity">
    <text evidence="5">Belongs to the SAT4 family.</text>
</comment>
<protein>
    <recommendedName>
        <fullName evidence="8">Rhodopsin domain-containing protein</fullName>
    </recommendedName>
</protein>
<dbReference type="InterPro" id="IPR049326">
    <property type="entry name" value="Rhodopsin_dom_fungi"/>
</dbReference>
<dbReference type="InterPro" id="IPR052337">
    <property type="entry name" value="SAT4-like"/>
</dbReference>
<dbReference type="OrthoDB" id="444631at2759"/>
<feature type="transmembrane region" description="Helical" evidence="7">
    <location>
        <begin position="83"/>
        <end position="107"/>
    </location>
</feature>
<evidence type="ECO:0000256" key="5">
    <source>
        <dbReference type="ARBA" id="ARBA00038359"/>
    </source>
</evidence>
<evidence type="ECO:0000256" key="7">
    <source>
        <dbReference type="SAM" id="Phobius"/>
    </source>
</evidence>
<evidence type="ECO:0000256" key="4">
    <source>
        <dbReference type="ARBA" id="ARBA00023136"/>
    </source>
</evidence>
<evidence type="ECO:0000313" key="9">
    <source>
        <dbReference type="EMBL" id="KAF2398388.1"/>
    </source>
</evidence>
<dbReference type="EMBL" id="ML996700">
    <property type="protein sequence ID" value="KAF2398388.1"/>
    <property type="molecule type" value="Genomic_DNA"/>
</dbReference>
<organism evidence="9 10">
    <name type="scientific">Trichodelitschia bisporula</name>
    <dbReference type="NCBI Taxonomy" id="703511"/>
    <lineage>
        <taxon>Eukaryota</taxon>
        <taxon>Fungi</taxon>
        <taxon>Dikarya</taxon>
        <taxon>Ascomycota</taxon>
        <taxon>Pezizomycotina</taxon>
        <taxon>Dothideomycetes</taxon>
        <taxon>Dothideomycetes incertae sedis</taxon>
        <taxon>Phaeotrichales</taxon>
        <taxon>Phaeotrichaceae</taxon>
        <taxon>Trichodelitschia</taxon>
    </lineage>
</organism>
<dbReference type="Proteomes" id="UP000799640">
    <property type="component" value="Unassembled WGS sequence"/>
</dbReference>
<dbReference type="PANTHER" id="PTHR33048:SF92">
    <property type="entry name" value="INTEGRAL MEMBRANE PROTEIN"/>
    <property type="match status" value="1"/>
</dbReference>
<accession>A0A6G1HQQ3</accession>
<evidence type="ECO:0000256" key="2">
    <source>
        <dbReference type="ARBA" id="ARBA00022692"/>
    </source>
</evidence>
<feature type="transmembrane region" description="Helical" evidence="7">
    <location>
        <begin position="43"/>
        <end position="63"/>
    </location>
</feature>
<feature type="region of interest" description="Disordered" evidence="6">
    <location>
        <begin position="345"/>
        <end position="389"/>
    </location>
</feature>
<evidence type="ECO:0000313" key="10">
    <source>
        <dbReference type="Proteomes" id="UP000799640"/>
    </source>
</evidence>
<gene>
    <name evidence="9" type="ORF">EJ06DRAFT_532137</name>
</gene>
<comment type="subcellular location">
    <subcellularLocation>
        <location evidence="1">Membrane</location>
        <topology evidence="1">Multi-pass membrane protein</topology>
    </subcellularLocation>
</comment>
<feature type="transmembrane region" description="Helical" evidence="7">
    <location>
        <begin position="234"/>
        <end position="254"/>
    </location>
</feature>
<evidence type="ECO:0000256" key="1">
    <source>
        <dbReference type="ARBA" id="ARBA00004141"/>
    </source>
</evidence>
<keyword evidence="3 7" id="KW-1133">Transmembrane helix</keyword>
<feature type="transmembrane region" description="Helical" evidence="7">
    <location>
        <begin position="202"/>
        <end position="228"/>
    </location>
</feature>
<feature type="transmembrane region" description="Helical" evidence="7">
    <location>
        <begin position="174"/>
        <end position="195"/>
    </location>
</feature>
<dbReference type="Pfam" id="PF20684">
    <property type="entry name" value="Fung_rhodopsin"/>
    <property type="match status" value="1"/>
</dbReference>
<reference evidence="9" key="1">
    <citation type="journal article" date="2020" name="Stud. Mycol.">
        <title>101 Dothideomycetes genomes: a test case for predicting lifestyles and emergence of pathogens.</title>
        <authorList>
            <person name="Haridas S."/>
            <person name="Albert R."/>
            <person name="Binder M."/>
            <person name="Bloem J."/>
            <person name="Labutti K."/>
            <person name="Salamov A."/>
            <person name="Andreopoulos B."/>
            <person name="Baker S."/>
            <person name="Barry K."/>
            <person name="Bills G."/>
            <person name="Bluhm B."/>
            <person name="Cannon C."/>
            <person name="Castanera R."/>
            <person name="Culley D."/>
            <person name="Daum C."/>
            <person name="Ezra D."/>
            <person name="Gonzalez J."/>
            <person name="Henrissat B."/>
            <person name="Kuo A."/>
            <person name="Liang C."/>
            <person name="Lipzen A."/>
            <person name="Lutzoni F."/>
            <person name="Magnuson J."/>
            <person name="Mondo S."/>
            <person name="Nolan M."/>
            <person name="Ohm R."/>
            <person name="Pangilinan J."/>
            <person name="Park H.-J."/>
            <person name="Ramirez L."/>
            <person name="Alfaro M."/>
            <person name="Sun H."/>
            <person name="Tritt A."/>
            <person name="Yoshinaga Y."/>
            <person name="Zwiers L.-H."/>
            <person name="Turgeon B."/>
            <person name="Goodwin S."/>
            <person name="Spatafora J."/>
            <person name="Crous P."/>
            <person name="Grigoriev I."/>
        </authorList>
    </citation>
    <scope>NUCLEOTIDE SEQUENCE</scope>
    <source>
        <strain evidence="9">CBS 262.69</strain>
    </source>
</reference>
<keyword evidence="2 7" id="KW-0812">Transmembrane</keyword>
<evidence type="ECO:0000259" key="8">
    <source>
        <dbReference type="Pfam" id="PF20684"/>
    </source>
</evidence>
<evidence type="ECO:0000256" key="6">
    <source>
        <dbReference type="SAM" id="MobiDB-lite"/>
    </source>
</evidence>
<keyword evidence="4 7" id="KW-0472">Membrane</keyword>